<dbReference type="AlphaFoldDB" id="A0A1F5YNW7"/>
<accession>A0A1F5YNW7</accession>
<dbReference type="PANTHER" id="PTHR38454:SF1">
    <property type="entry name" value="INTEGRAL MEMBRANE PROTEIN"/>
    <property type="match status" value="1"/>
</dbReference>
<evidence type="ECO:0008006" key="4">
    <source>
        <dbReference type="Google" id="ProtNLM"/>
    </source>
</evidence>
<organism evidence="2 3">
    <name type="scientific">Candidatus Gottesmanbacteria bacterium RBG_16_52_11</name>
    <dbReference type="NCBI Taxonomy" id="1798374"/>
    <lineage>
        <taxon>Bacteria</taxon>
        <taxon>Candidatus Gottesmaniibacteriota</taxon>
    </lineage>
</organism>
<keyword evidence="1" id="KW-0812">Transmembrane</keyword>
<feature type="transmembrane region" description="Helical" evidence="1">
    <location>
        <begin position="231"/>
        <end position="250"/>
    </location>
</feature>
<feature type="transmembrane region" description="Helical" evidence="1">
    <location>
        <begin position="108"/>
        <end position="129"/>
    </location>
</feature>
<evidence type="ECO:0000256" key="1">
    <source>
        <dbReference type="SAM" id="Phobius"/>
    </source>
</evidence>
<evidence type="ECO:0000313" key="3">
    <source>
        <dbReference type="Proteomes" id="UP000178448"/>
    </source>
</evidence>
<sequence>MDKRIPAKTNRFRSLIPAGLFIICISLLFHIRIFLPELSIYATHEVGINDIWHFNYPMKDLLSKSLHSYSLPVWTDLIGGGFPVLAEGQVGTFNLLNLTLFGLLPTPWAYNIAYIALFSISGMGMFLFCRRKRISYTASLIASISFMFSGFFVSHISHFVLLQSAVFFPILVYSADILLEGKKYAGFIMFSLFLSQQIFSGFPQMVFISLLFIMFYGIFRSLAERIPVSRLILLCLAIAAGFFLSSAQIFPTYEMAKLSYRSVGLDVGELLYYKFPASHFLLFLSPFAFGNPQTGSYPTANLINGSLFWESACYIGILPLLFAGIGLWRWRRIPAGAFYLLALIFFGLLMIGGSGPLYFLLTMPGFSFFRFSSRYLLVFLFLLCVLAAYGFDFLIGNLKNTGRILKIIIPGVLISLVLFDLFRTWFSYHPVIPYSQFLPDPESAAVLKKTGSGTVYSFKSNSAVFEEYTSTLSGKLNRYREYRNYLIPDSNILYGIPSVNYYAALFPTRIGEINALLGNEYMLESTPAARLTDASVRTLRIRNVSTVLSPLPLENDTLSPAVSPGIRLPVSQRQLYIYRLNNTLPKYKAYTALRPVRTLEDFSKIFVSRTFDESGELIVENEFPRISQTEQLKFSFFPEYYSGTYEKTAVEVNQDAILSVAKSYYPGWTAAVDGVPTAVFPVNLFNIGLLIPEGRHTVELRFEPDSVRTGIGITIAGYLIILLAILFRWKRRPFWKT</sequence>
<name>A0A1F5YNW7_9BACT</name>
<gene>
    <name evidence="2" type="ORF">A2Z33_01170</name>
</gene>
<dbReference type="PANTHER" id="PTHR38454">
    <property type="entry name" value="INTEGRAL MEMBRANE PROTEIN-RELATED"/>
    <property type="match status" value="1"/>
</dbReference>
<dbReference type="EMBL" id="MFJD01000009">
    <property type="protein sequence ID" value="OGG01845.1"/>
    <property type="molecule type" value="Genomic_DNA"/>
</dbReference>
<feature type="transmembrane region" description="Helical" evidence="1">
    <location>
        <begin position="199"/>
        <end position="219"/>
    </location>
</feature>
<feature type="transmembrane region" description="Helical" evidence="1">
    <location>
        <begin position="309"/>
        <end position="330"/>
    </location>
</feature>
<feature type="transmembrane region" description="Helical" evidence="1">
    <location>
        <begin position="710"/>
        <end position="729"/>
    </location>
</feature>
<comment type="caution">
    <text evidence="2">The sequence shown here is derived from an EMBL/GenBank/DDBJ whole genome shotgun (WGS) entry which is preliminary data.</text>
</comment>
<evidence type="ECO:0000313" key="2">
    <source>
        <dbReference type="EMBL" id="OGG01845.1"/>
    </source>
</evidence>
<keyword evidence="1" id="KW-1133">Transmembrane helix</keyword>
<dbReference type="STRING" id="1798374.A2Z33_01170"/>
<feature type="transmembrane region" description="Helical" evidence="1">
    <location>
        <begin position="136"/>
        <end position="153"/>
    </location>
</feature>
<feature type="transmembrane region" description="Helical" evidence="1">
    <location>
        <begin position="373"/>
        <end position="395"/>
    </location>
</feature>
<feature type="transmembrane region" description="Helical" evidence="1">
    <location>
        <begin position="337"/>
        <end position="361"/>
    </location>
</feature>
<dbReference type="InterPro" id="IPR018580">
    <property type="entry name" value="Uncharacterised_YfhO"/>
</dbReference>
<dbReference type="Proteomes" id="UP000178448">
    <property type="component" value="Unassembled WGS sequence"/>
</dbReference>
<keyword evidence="1" id="KW-0472">Membrane</keyword>
<proteinExistence type="predicted"/>
<feature type="transmembrane region" description="Helical" evidence="1">
    <location>
        <begin position="12"/>
        <end position="35"/>
    </location>
</feature>
<feature type="transmembrane region" description="Helical" evidence="1">
    <location>
        <begin position="407"/>
        <end position="426"/>
    </location>
</feature>
<protein>
    <recommendedName>
        <fullName evidence="4">Membrane protein 6-pyruvoyl-tetrahydropterin synthase-related domain-containing protein</fullName>
    </recommendedName>
</protein>
<reference evidence="2 3" key="1">
    <citation type="journal article" date="2016" name="Nat. Commun.">
        <title>Thousands of microbial genomes shed light on interconnected biogeochemical processes in an aquifer system.</title>
        <authorList>
            <person name="Anantharaman K."/>
            <person name="Brown C.T."/>
            <person name="Hug L.A."/>
            <person name="Sharon I."/>
            <person name="Castelle C.J."/>
            <person name="Probst A.J."/>
            <person name="Thomas B.C."/>
            <person name="Singh A."/>
            <person name="Wilkins M.J."/>
            <person name="Karaoz U."/>
            <person name="Brodie E.L."/>
            <person name="Williams K.H."/>
            <person name="Hubbard S.S."/>
            <person name="Banfield J.F."/>
        </authorList>
    </citation>
    <scope>NUCLEOTIDE SEQUENCE [LARGE SCALE GENOMIC DNA]</scope>
</reference>